<evidence type="ECO:0000259" key="5">
    <source>
        <dbReference type="PROSITE" id="PS50977"/>
    </source>
</evidence>
<dbReference type="PANTHER" id="PTHR47506">
    <property type="entry name" value="TRANSCRIPTIONAL REGULATORY PROTEIN"/>
    <property type="match status" value="1"/>
</dbReference>
<dbReference type="InterPro" id="IPR036271">
    <property type="entry name" value="Tet_transcr_reg_TetR-rel_C_sf"/>
</dbReference>
<dbReference type="PRINTS" id="PR00455">
    <property type="entry name" value="HTHTETR"/>
</dbReference>
<dbReference type="PROSITE" id="PS50977">
    <property type="entry name" value="HTH_TETR_2"/>
    <property type="match status" value="1"/>
</dbReference>
<dbReference type="InterPro" id="IPR009057">
    <property type="entry name" value="Homeodomain-like_sf"/>
</dbReference>
<dbReference type="Pfam" id="PF00440">
    <property type="entry name" value="TetR_N"/>
    <property type="match status" value="1"/>
</dbReference>
<comment type="caution">
    <text evidence="6">The sequence shown here is derived from an EMBL/GenBank/DDBJ whole genome shotgun (WGS) entry which is preliminary data.</text>
</comment>
<reference evidence="6 7" key="1">
    <citation type="submission" date="2024-10" db="EMBL/GenBank/DDBJ databases">
        <title>Isolation, draft genome sequencing and identification of Phyllobacterium sp. NSA23, isolated from leaf soil.</title>
        <authorList>
            <person name="Akita H."/>
        </authorList>
    </citation>
    <scope>NUCLEOTIDE SEQUENCE [LARGE SCALE GENOMIC DNA]</scope>
    <source>
        <strain evidence="6 7">NSA23</strain>
    </source>
</reference>
<dbReference type="PANTHER" id="PTHR47506:SF6">
    <property type="entry name" value="HTH-TYPE TRANSCRIPTIONAL REPRESSOR NEMR"/>
    <property type="match status" value="1"/>
</dbReference>
<dbReference type="RefSeq" id="WP_407864634.1">
    <property type="nucleotide sequence ID" value="NZ_BAAFZP010000001.1"/>
</dbReference>
<keyword evidence="2 4" id="KW-0238">DNA-binding</keyword>
<feature type="domain" description="HTH tetR-type" evidence="5">
    <location>
        <begin position="5"/>
        <end position="65"/>
    </location>
</feature>
<gene>
    <name evidence="6" type="ORF">PPNSA23_18300</name>
</gene>
<keyword evidence="3" id="KW-0804">Transcription</keyword>
<dbReference type="InterPro" id="IPR001647">
    <property type="entry name" value="HTH_TetR"/>
</dbReference>
<accession>A0ABQ0GZ03</accession>
<evidence type="ECO:0000313" key="6">
    <source>
        <dbReference type="EMBL" id="GAB1581887.1"/>
    </source>
</evidence>
<dbReference type="SUPFAM" id="SSF48498">
    <property type="entry name" value="Tetracyclin repressor-like, C-terminal domain"/>
    <property type="match status" value="1"/>
</dbReference>
<name>A0ABQ0GZ03_9HYPH</name>
<dbReference type="Gene3D" id="1.10.357.10">
    <property type="entry name" value="Tetracycline Repressor, domain 2"/>
    <property type="match status" value="1"/>
</dbReference>
<dbReference type="EMBL" id="BAAFZP010000001">
    <property type="protein sequence ID" value="GAB1581887.1"/>
    <property type="molecule type" value="Genomic_DNA"/>
</dbReference>
<evidence type="ECO:0000256" key="4">
    <source>
        <dbReference type="PROSITE-ProRule" id="PRU00335"/>
    </source>
</evidence>
<protein>
    <recommendedName>
        <fullName evidence="5">HTH tetR-type domain-containing protein</fullName>
    </recommendedName>
</protein>
<dbReference type="SUPFAM" id="SSF46689">
    <property type="entry name" value="Homeodomain-like"/>
    <property type="match status" value="1"/>
</dbReference>
<feature type="DNA-binding region" description="H-T-H motif" evidence="4">
    <location>
        <begin position="28"/>
        <end position="47"/>
    </location>
</feature>
<evidence type="ECO:0000256" key="2">
    <source>
        <dbReference type="ARBA" id="ARBA00023125"/>
    </source>
</evidence>
<organism evidence="6 7">
    <name type="scientific">Phyllobacterium phragmitis</name>
    <dbReference type="NCBI Taxonomy" id="2670329"/>
    <lineage>
        <taxon>Bacteria</taxon>
        <taxon>Pseudomonadati</taxon>
        <taxon>Pseudomonadota</taxon>
        <taxon>Alphaproteobacteria</taxon>
        <taxon>Hyphomicrobiales</taxon>
        <taxon>Phyllobacteriaceae</taxon>
        <taxon>Phyllobacterium</taxon>
    </lineage>
</organism>
<evidence type="ECO:0000256" key="1">
    <source>
        <dbReference type="ARBA" id="ARBA00023015"/>
    </source>
</evidence>
<sequence>MRKGETTRERILDIAQASVLEKGFGATSIEEIIAAAGITKSGFFYHFRDKNELAYALLTRYVADDMRILDEVFGRAAELCEDPLQSFLIGLKLLAEVLADLPGGHPGCMIASICYQERLFDRRVIELNRKALESMNARFRGYLEAIALAYPPREPIDLDALAEMASCVIDGGIIMAKVMGDSDRLVRQVLAYRALVKRHFSQSQEEVSRPSALAVE</sequence>
<dbReference type="Proteomes" id="UP001628091">
    <property type="component" value="Unassembled WGS sequence"/>
</dbReference>
<proteinExistence type="predicted"/>
<keyword evidence="7" id="KW-1185">Reference proteome</keyword>
<evidence type="ECO:0000256" key="3">
    <source>
        <dbReference type="ARBA" id="ARBA00023163"/>
    </source>
</evidence>
<keyword evidence="1" id="KW-0805">Transcription regulation</keyword>
<evidence type="ECO:0000313" key="7">
    <source>
        <dbReference type="Proteomes" id="UP001628091"/>
    </source>
</evidence>